<comment type="caution">
    <text evidence="1">The sequence shown here is derived from an EMBL/GenBank/DDBJ whole genome shotgun (WGS) entry which is preliminary data.</text>
</comment>
<reference evidence="1" key="1">
    <citation type="submission" date="2023-10" db="EMBL/GenBank/DDBJ databases">
        <title>Genome assembly of Pristionchus species.</title>
        <authorList>
            <person name="Yoshida K."/>
            <person name="Sommer R.J."/>
        </authorList>
    </citation>
    <scope>NUCLEOTIDE SEQUENCE</scope>
    <source>
        <strain evidence="1">RS5133</strain>
    </source>
</reference>
<feature type="non-terminal residue" evidence="1">
    <location>
        <position position="1"/>
    </location>
</feature>
<gene>
    <name evidence="1" type="ORF">PFISCL1PPCAC_26490</name>
</gene>
<name>A0AAV5WV56_9BILA</name>
<dbReference type="Proteomes" id="UP001432322">
    <property type="component" value="Unassembled WGS sequence"/>
</dbReference>
<evidence type="ECO:0000313" key="2">
    <source>
        <dbReference type="Proteomes" id="UP001432322"/>
    </source>
</evidence>
<sequence length="59" mass="6640">WRKRDSVVAKPDIDLEPYSEGSISVSFPLSRPSISLTRKNTVPGVMRKRPIVSVSRPDM</sequence>
<dbReference type="EMBL" id="BTSY01000007">
    <property type="protein sequence ID" value="GMT35193.1"/>
    <property type="molecule type" value="Genomic_DNA"/>
</dbReference>
<protein>
    <submittedName>
        <fullName evidence="1">Uncharacterized protein</fullName>
    </submittedName>
</protein>
<dbReference type="AlphaFoldDB" id="A0AAV5WV56"/>
<accession>A0AAV5WV56</accession>
<organism evidence="1 2">
    <name type="scientific">Pristionchus fissidentatus</name>
    <dbReference type="NCBI Taxonomy" id="1538716"/>
    <lineage>
        <taxon>Eukaryota</taxon>
        <taxon>Metazoa</taxon>
        <taxon>Ecdysozoa</taxon>
        <taxon>Nematoda</taxon>
        <taxon>Chromadorea</taxon>
        <taxon>Rhabditida</taxon>
        <taxon>Rhabditina</taxon>
        <taxon>Diplogasteromorpha</taxon>
        <taxon>Diplogasteroidea</taxon>
        <taxon>Neodiplogasteridae</taxon>
        <taxon>Pristionchus</taxon>
    </lineage>
</organism>
<proteinExistence type="predicted"/>
<evidence type="ECO:0000313" key="1">
    <source>
        <dbReference type="EMBL" id="GMT35193.1"/>
    </source>
</evidence>
<keyword evidence="2" id="KW-1185">Reference proteome</keyword>